<evidence type="ECO:0000313" key="3">
    <source>
        <dbReference type="Proteomes" id="UP000254834"/>
    </source>
</evidence>
<dbReference type="Proteomes" id="UP000254834">
    <property type="component" value="Chromosome"/>
</dbReference>
<keyword evidence="3" id="KW-1185">Reference proteome</keyword>
<keyword evidence="1" id="KW-0732">Signal</keyword>
<dbReference type="RefSeq" id="WP_115585359.1">
    <property type="nucleotide sequence ID" value="NZ_CP025544.1"/>
</dbReference>
<reference evidence="2 3" key="1">
    <citation type="submission" date="2017-12" db="EMBL/GenBank/DDBJ databases">
        <title>Chromulinavorax destructans is a abundant pathogen of dominant heterotrophic picoflagllates.</title>
        <authorList>
            <person name="Deeg C.M."/>
            <person name="Zimmer M."/>
            <person name="Suttle C.A."/>
        </authorList>
    </citation>
    <scope>NUCLEOTIDE SEQUENCE [LARGE SCALE GENOMIC DNA]</scope>
    <source>
        <strain evidence="2 3">SeV1</strain>
    </source>
</reference>
<gene>
    <name evidence="2" type="ORF">C0J27_01085</name>
</gene>
<accession>A0A345ZAM7</accession>
<dbReference type="KEGG" id="cdes:C0J27_01085"/>
<dbReference type="EMBL" id="CP025544">
    <property type="protein sequence ID" value="AXK60344.1"/>
    <property type="molecule type" value="Genomic_DNA"/>
</dbReference>
<protein>
    <submittedName>
        <fullName evidence="2">Uncharacterized protein</fullName>
    </submittedName>
</protein>
<dbReference type="AlphaFoldDB" id="A0A345ZAM7"/>
<evidence type="ECO:0000256" key="1">
    <source>
        <dbReference type="SAM" id="SignalP"/>
    </source>
</evidence>
<organism evidence="2 3">
    <name type="scientific">Candidatus Chromulinivorax destructor</name>
    <dbReference type="NCBI Taxonomy" id="2066483"/>
    <lineage>
        <taxon>Bacteria</taxon>
        <taxon>Candidatus Babelota</taxon>
        <taxon>Candidatus Babeliae</taxon>
        <taxon>Candidatus Babeliales</taxon>
        <taxon>Candidatus Chromulinivoraceae</taxon>
        <taxon>Candidatus Chromulinivorax</taxon>
    </lineage>
</organism>
<proteinExistence type="predicted"/>
<sequence length="177" mass="20650">MKTIQTSLFILVACMHILTHAMQLPAQKNEPKFNIVTVQSKDPGIEYEIWELPNNEFDQDTITFIQKKIAEHLVTTAVEIYTTNNQIYTYKNKISEIEFVLDNPHEALAANREFFELDIEEPCHVYRDEAYRNRKNYHSTPQLASNIISDHRKIIPSCKPANQSWAYYLLNAMLNSD</sequence>
<name>A0A345ZAM7_9BACT</name>
<feature type="signal peptide" evidence="1">
    <location>
        <begin position="1"/>
        <end position="21"/>
    </location>
</feature>
<feature type="chain" id="PRO_5016756749" evidence="1">
    <location>
        <begin position="22"/>
        <end position="177"/>
    </location>
</feature>
<evidence type="ECO:0000313" key="2">
    <source>
        <dbReference type="EMBL" id="AXK60344.1"/>
    </source>
</evidence>